<feature type="transmembrane region" description="Helical" evidence="1">
    <location>
        <begin position="12"/>
        <end position="31"/>
    </location>
</feature>
<sequence>METLRNNTETLAAVVMGTAVASSAAILGLVLSKRSQKATRRATLECRCGKVKAEIHQPAANYKYLETTNMQCGCNDCMGYCKAVLKEGSTDDAFQNSFFNPGVPTILLYSSEIKIVAGKEYLEHMKLSPKTDNLRVFTTCCGTPVSVSSESAPMNLVYCPNIHPSTKCGQNEVPFPKDVLDKSTLCFHGARFLKDPPSLAKAEQIQMRVVAEANAPGFILGLLGRLVLLVGLGARGPGEGFPVADGKTVGIGYDSITKLLKK</sequence>
<dbReference type="Pfam" id="PF19648">
    <property type="entry name" value="DUF6151"/>
    <property type="match status" value="1"/>
</dbReference>
<dbReference type="Proteomes" id="UP001153069">
    <property type="component" value="Unassembled WGS sequence"/>
</dbReference>
<gene>
    <name evidence="2" type="ORF">SEMRO_1413_G270580.1</name>
</gene>
<proteinExistence type="predicted"/>
<reference evidence="2" key="1">
    <citation type="submission" date="2020-06" db="EMBL/GenBank/DDBJ databases">
        <authorList>
            <consortium name="Plant Systems Biology data submission"/>
        </authorList>
    </citation>
    <scope>NUCLEOTIDE SEQUENCE</scope>
    <source>
        <strain evidence="2">D6</strain>
    </source>
</reference>
<name>A0A9N8EQ27_9STRA</name>
<protein>
    <submittedName>
        <fullName evidence="2">Uncharacterized protein</fullName>
    </submittedName>
</protein>
<evidence type="ECO:0000313" key="3">
    <source>
        <dbReference type="Proteomes" id="UP001153069"/>
    </source>
</evidence>
<dbReference type="Gene3D" id="3.90.1590.10">
    <property type="entry name" value="glutathione-dependent formaldehyde- activating enzyme (gfa)"/>
    <property type="match status" value="1"/>
</dbReference>
<dbReference type="AlphaFoldDB" id="A0A9N8EQ27"/>
<evidence type="ECO:0000256" key="1">
    <source>
        <dbReference type="SAM" id="Phobius"/>
    </source>
</evidence>
<keyword evidence="3" id="KW-1185">Reference proteome</keyword>
<evidence type="ECO:0000313" key="2">
    <source>
        <dbReference type="EMBL" id="CAB9523411.1"/>
    </source>
</evidence>
<organism evidence="2 3">
    <name type="scientific">Seminavis robusta</name>
    <dbReference type="NCBI Taxonomy" id="568900"/>
    <lineage>
        <taxon>Eukaryota</taxon>
        <taxon>Sar</taxon>
        <taxon>Stramenopiles</taxon>
        <taxon>Ochrophyta</taxon>
        <taxon>Bacillariophyta</taxon>
        <taxon>Bacillariophyceae</taxon>
        <taxon>Bacillariophycidae</taxon>
        <taxon>Naviculales</taxon>
        <taxon>Naviculaceae</taxon>
        <taxon>Seminavis</taxon>
    </lineage>
</organism>
<keyword evidence="1" id="KW-0812">Transmembrane</keyword>
<dbReference type="OrthoDB" id="63441at2759"/>
<dbReference type="InterPro" id="IPR046149">
    <property type="entry name" value="DUF6151"/>
</dbReference>
<dbReference type="EMBL" id="CAICTM010001411">
    <property type="protein sequence ID" value="CAB9523411.1"/>
    <property type="molecule type" value="Genomic_DNA"/>
</dbReference>
<keyword evidence="1" id="KW-1133">Transmembrane helix</keyword>
<accession>A0A9N8EQ27</accession>
<comment type="caution">
    <text evidence="2">The sequence shown here is derived from an EMBL/GenBank/DDBJ whole genome shotgun (WGS) entry which is preliminary data.</text>
</comment>
<keyword evidence="1" id="KW-0472">Membrane</keyword>